<dbReference type="Pfam" id="PF08244">
    <property type="entry name" value="Glyco_hydro_32C"/>
    <property type="match status" value="1"/>
</dbReference>
<dbReference type="AlphaFoldDB" id="A0A1Y1I5G1"/>
<dbReference type="PANTHER" id="PTHR43101:SF1">
    <property type="entry name" value="BETA-FRUCTOSIDASE"/>
    <property type="match status" value="1"/>
</dbReference>
<evidence type="ECO:0000256" key="2">
    <source>
        <dbReference type="ARBA" id="ARBA00012758"/>
    </source>
</evidence>
<dbReference type="Proteomes" id="UP000054558">
    <property type="component" value="Unassembled WGS sequence"/>
</dbReference>
<accession>A0A1Y1I5G1</accession>
<keyword evidence="3 5" id="KW-0378">Hydrolase</keyword>
<dbReference type="InterPro" id="IPR023296">
    <property type="entry name" value="Glyco_hydro_beta-prop_sf"/>
</dbReference>
<feature type="domain" description="Glycosyl hydrolase family 32 N-terminal" evidence="6">
    <location>
        <begin position="144"/>
        <end position="453"/>
    </location>
</feature>
<evidence type="ECO:0000313" key="8">
    <source>
        <dbReference type="EMBL" id="GAQ85723.1"/>
    </source>
</evidence>
<evidence type="ECO:0000256" key="1">
    <source>
        <dbReference type="ARBA" id="ARBA00009902"/>
    </source>
</evidence>
<dbReference type="PANTHER" id="PTHR43101">
    <property type="entry name" value="BETA-FRUCTOSIDASE"/>
    <property type="match status" value="1"/>
</dbReference>
<dbReference type="OrthoDB" id="202537at2759"/>
<dbReference type="SUPFAM" id="SSF75005">
    <property type="entry name" value="Arabinanase/levansucrase/invertase"/>
    <property type="match status" value="1"/>
</dbReference>
<proteinExistence type="inferred from homology"/>
<protein>
    <recommendedName>
        <fullName evidence="2">beta-fructofuranosidase</fullName>
        <ecNumber evidence="2">3.2.1.26</ecNumber>
    </recommendedName>
</protein>
<keyword evidence="4 5" id="KW-0326">Glycosidase</keyword>
<dbReference type="InterPro" id="IPR013148">
    <property type="entry name" value="Glyco_hydro_32_N"/>
</dbReference>
<dbReference type="GO" id="GO:0005975">
    <property type="term" value="P:carbohydrate metabolic process"/>
    <property type="evidence" value="ECO:0007669"/>
    <property type="project" value="InterPro"/>
</dbReference>
<organism evidence="8 9">
    <name type="scientific">Klebsormidium nitens</name>
    <name type="common">Green alga</name>
    <name type="synonym">Ulothrix nitens</name>
    <dbReference type="NCBI Taxonomy" id="105231"/>
    <lineage>
        <taxon>Eukaryota</taxon>
        <taxon>Viridiplantae</taxon>
        <taxon>Streptophyta</taxon>
        <taxon>Klebsormidiophyceae</taxon>
        <taxon>Klebsormidiales</taxon>
        <taxon>Klebsormidiaceae</taxon>
        <taxon>Klebsormidium</taxon>
    </lineage>
</organism>
<dbReference type="SMART" id="SM00640">
    <property type="entry name" value="Glyco_32"/>
    <property type="match status" value="1"/>
</dbReference>
<dbReference type="InterPro" id="IPR001362">
    <property type="entry name" value="Glyco_hydro_32"/>
</dbReference>
<comment type="similarity">
    <text evidence="1 5">Belongs to the glycosyl hydrolase 32 family.</text>
</comment>
<gene>
    <name evidence="8" type="ORF">KFL_002500210</name>
</gene>
<dbReference type="SUPFAM" id="SSF49899">
    <property type="entry name" value="Concanavalin A-like lectins/glucanases"/>
    <property type="match status" value="1"/>
</dbReference>
<dbReference type="InterPro" id="IPR051214">
    <property type="entry name" value="GH32_Enzymes"/>
</dbReference>
<dbReference type="EMBL" id="DF237199">
    <property type="protein sequence ID" value="GAQ85723.1"/>
    <property type="molecule type" value="Genomic_DNA"/>
</dbReference>
<dbReference type="InterPro" id="IPR013189">
    <property type="entry name" value="Glyco_hydro_32_C"/>
</dbReference>
<evidence type="ECO:0000256" key="4">
    <source>
        <dbReference type="ARBA" id="ARBA00023295"/>
    </source>
</evidence>
<dbReference type="PROSITE" id="PS00609">
    <property type="entry name" value="GLYCOSYL_HYDROL_F32"/>
    <property type="match status" value="1"/>
</dbReference>
<evidence type="ECO:0000256" key="5">
    <source>
        <dbReference type="RuleBase" id="RU362110"/>
    </source>
</evidence>
<reference evidence="8 9" key="1">
    <citation type="journal article" date="2014" name="Nat. Commun.">
        <title>Klebsormidium flaccidum genome reveals primary factors for plant terrestrial adaptation.</title>
        <authorList>
            <person name="Hori K."/>
            <person name="Maruyama F."/>
            <person name="Fujisawa T."/>
            <person name="Togashi T."/>
            <person name="Yamamoto N."/>
            <person name="Seo M."/>
            <person name="Sato S."/>
            <person name="Yamada T."/>
            <person name="Mori H."/>
            <person name="Tajima N."/>
            <person name="Moriyama T."/>
            <person name="Ikeuchi M."/>
            <person name="Watanabe M."/>
            <person name="Wada H."/>
            <person name="Kobayashi K."/>
            <person name="Saito M."/>
            <person name="Masuda T."/>
            <person name="Sasaki-Sekimoto Y."/>
            <person name="Mashiguchi K."/>
            <person name="Awai K."/>
            <person name="Shimojima M."/>
            <person name="Masuda S."/>
            <person name="Iwai M."/>
            <person name="Nobusawa T."/>
            <person name="Narise T."/>
            <person name="Kondo S."/>
            <person name="Saito H."/>
            <person name="Sato R."/>
            <person name="Murakawa M."/>
            <person name="Ihara Y."/>
            <person name="Oshima-Yamada Y."/>
            <person name="Ohtaka K."/>
            <person name="Satoh M."/>
            <person name="Sonobe K."/>
            <person name="Ishii M."/>
            <person name="Ohtani R."/>
            <person name="Kanamori-Sato M."/>
            <person name="Honoki R."/>
            <person name="Miyazaki D."/>
            <person name="Mochizuki H."/>
            <person name="Umetsu J."/>
            <person name="Higashi K."/>
            <person name="Shibata D."/>
            <person name="Kamiya Y."/>
            <person name="Sato N."/>
            <person name="Nakamura Y."/>
            <person name="Tabata S."/>
            <person name="Ida S."/>
            <person name="Kurokawa K."/>
            <person name="Ohta H."/>
        </authorList>
    </citation>
    <scope>NUCLEOTIDE SEQUENCE [LARGE SCALE GENOMIC DNA]</scope>
    <source>
        <strain evidence="8 9">NIES-2285</strain>
    </source>
</reference>
<evidence type="ECO:0000313" key="9">
    <source>
        <dbReference type="Proteomes" id="UP000054558"/>
    </source>
</evidence>
<dbReference type="OMA" id="SGIFDHG"/>
<dbReference type="Gene3D" id="2.115.10.20">
    <property type="entry name" value="Glycosyl hydrolase domain, family 43"/>
    <property type="match status" value="1"/>
</dbReference>
<sequence length="665" mass="72576">MQASARVVGGPVLGSLPGLHRAASLEVETPFKHPRSSCRAKGSGDGHPRVVSGTDGCPLLVQKYTFFGVKCEGGRSARQQRSVRSPFSVSASVAEPPVKEALGFDAPLPAPELLSVFDSPSPFVVTSPEYPTLSTDDNHRPTYHFQPPAGFMNDPNGPAFIGGQYHIFYQHNPARAAWNWGVCWGHAVSSDLVHWEHRPLALTPTPGGYDQDGVFSGCCVNNDGIPTLLYTGVQVATPDRPVNVTSVSQLLGAAFSEVQCMATLGPDGKFSKGLAPVISTPPAGLDIVGFRDPYVWREGNEWMMLLGSGIKEQGGTALLYKSPDLHKWEFVQPIHIGDHTETGTMWECPILLKLGKWHILSVSPDNPANPILYWIGSFSNGTFVPYGAPRRLDLGNVCYAPNSCIDGKGRQLVWSWIQEVRSEEASVAAGYAGCLTLPRVLSMLDDGRLIQEPVEEMKLLRDRHLVHETDFALRSARPRTFNVHTGTLEIEVEIERGGADAVGIDIRETPTEDEVLESECGPEGCGLEATRAQRVLRTDPHEGVLVSYDYKKQWLEVAWWQPGPDAGTDSPGELVSKGGPLTLDEGENLKLRVFLDRSVVEVFANSRAVLTTRMYRNVIGAALIAKGGDAVVKQVDMWQMGSMWDPQLKDSPLVPQLKDNPYVSI</sequence>
<evidence type="ECO:0000259" key="6">
    <source>
        <dbReference type="Pfam" id="PF00251"/>
    </source>
</evidence>
<evidence type="ECO:0000256" key="3">
    <source>
        <dbReference type="ARBA" id="ARBA00022801"/>
    </source>
</evidence>
<dbReference type="InterPro" id="IPR013320">
    <property type="entry name" value="ConA-like_dom_sf"/>
</dbReference>
<dbReference type="CDD" id="cd08996">
    <property type="entry name" value="GH32_FFase"/>
    <property type="match status" value="1"/>
</dbReference>
<name>A0A1Y1I5G1_KLENI</name>
<dbReference type="GO" id="GO:0004575">
    <property type="term" value="F:sucrose alpha-glucosidase activity"/>
    <property type="evidence" value="ECO:0000318"/>
    <property type="project" value="GO_Central"/>
</dbReference>
<dbReference type="Gene3D" id="2.60.120.560">
    <property type="entry name" value="Exo-inulinase, domain 1"/>
    <property type="match status" value="1"/>
</dbReference>
<keyword evidence="9" id="KW-1185">Reference proteome</keyword>
<dbReference type="EC" id="3.2.1.26" evidence="2"/>
<feature type="domain" description="Glycosyl hydrolase family 32 C-terminal" evidence="7">
    <location>
        <begin position="536"/>
        <end position="639"/>
    </location>
</feature>
<dbReference type="Pfam" id="PF00251">
    <property type="entry name" value="Glyco_hydro_32N"/>
    <property type="match status" value="1"/>
</dbReference>
<dbReference type="InterPro" id="IPR018053">
    <property type="entry name" value="Glyco_hydro_32_AS"/>
</dbReference>
<dbReference type="STRING" id="105231.A0A1Y1I5G1"/>
<evidence type="ECO:0000259" key="7">
    <source>
        <dbReference type="Pfam" id="PF08244"/>
    </source>
</evidence>